<keyword evidence="1" id="KW-0812">Transmembrane</keyword>
<dbReference type="AlphaFoldDB" id="A0A7C3UVU3"/>
<reference evidence="3" key="1">
    <citation type="journal article" date="2020" name="mSystems">
        <title>Genome- and Community-Level Interaction Insights into Carbon Utilization and Element Cycling Functions of Hydrothermarchaeota in Hydrothermal Sediment.</title>
        <authorList>
            <person name="Zhou Z."/>
            <person name="Liu Y."/>
            <person name="Xu W."/>
            <person name="Pan J."/>
            <person name="Luo Z.H."/>
            <person name="Li M."/>
        </authorList>
    </citation>
    <scope>NUCLEOTIDE SEQUENCE [LARGE SCALE GENOMIC DNA]</scope>
    <source>
        <strain evidence="3">SpSt-906</strain>
    </source>
</reference>
<dbReference type="Gene3D" id="3.10.560.10">
    <property type="entry name" value="Outer membrane lipoprotein wza domain like"/>
    <property type="match status" value="3"/>
</dbReference>
<dbReference type="InterPro" id="IPR019554">
    <property type="entry name" value="Soluble_ligand-bd"/>
</dbReference>
<evidence type="ECO:0000313" key="3">
    <source>
        <dbReference type="EMBL" id="HGE98721.1"/>
    </source>
</evidence>
<name>A0A7C3UVU3_UNCW3</name>
<sequence length="412" mass="45883">MLFNLWVNFFIFFQAELSLPSSVSASATQGVLGIETPIISEKYTLMPGDGVLITVIGGITYSYNALITYEGKVPISLPEPKEIVDVVNIHGLTLKEAEDSLTRVFSRYFKKVEVKLTLISLRPIVVFVTGEVQNPGAYNASPVERVSHVITRAGNLTPLGSKRHIKLIRHDTLIIPVDLERFETKGDITVNPFLESGDRIYVPPRFGSVIVKGAVFGRGEYRIRYAVLTAERERISEGLYELAPGERISQLIERAGGVAPWADLEASYLERTDKITGEKVKIPIKLSKILKDPNTPENIELWDGDAIIIPSIKSEVYVQGEVNSPGSYLFYPNNRASDYIGKAGGYTIFANQKKGYIQRGDKKISLKNDPIVEPGDKIFIPRISFKWWQDYITVLTALTPFAGSIAYLILAR</sequence>
<gene>
    <name evidence="3" type="ORF">ENX07_01420</name>
</gene>
<organism evidence="3">
    <name type="scientific">candidate division WOR-3 bacterium</name>
    <dbReference type="NCBI Taxonomy" id="2052148"/>
    <lineage>
        <taxon>Bacteria</taxon>
        <taxon>Bacteria division WOR-3</taxon>
    </lineage>
</organism>
<keyword evidence="1" id="KW-1133">Transmembrane helix</keyword>
<proteinExistence type="predicted"/>
<keyword evidence="1" id="KW-0472">Membrane</keyword>
<dbReference type="PANTHER" id="PTHR33619:SF3">
    <property type="entry name" value="POLYSACCHARIDE EXPORT PROTEIN GFCE-RELATED"/>
    <property type="match status" value="1"/>
</dbReference>
<feature type="domain" description="Soluble ligand binding" evidence="2">
    <location>
        <begin position="238"/>
        <end position="279"/>
    </location>
</feature>
<evidence type="ECO:0000259" key="2">
    <source>
        <dbReference type="Pfam" id="PF10531"/>
    </source>
</evidence>
<protein>
    <recommendedName>
        <fullName evidence="2">Soluble ligand binding domain-containing protein</fullName>
    </recommendedName>
</protein>
<dbReference type="GO" id="GO:0015159">
    <property type="term" value="F:polysaccharide transmembrane transporter activity"/>
    <property type="evidence" value="ECO:0007669"/>
    <property type="project" value="InterPro"/>
</dbReference>
<dbReference type="InterPro" id="IPR049712">
    <property type="entry name" value="Poly_export"/>
</dbReference>
<dbReference type="EMBL" id="DTMQ01000009">
    <property type="protein sequence ID" value="HGE98721.1"/>
    <property type="molecule type" value="Genomic_DNA"/>
</dbReference>
<dbReference type="PANTHER" id="PTHR33619">
    <property type="entry name" value="POLYSACCHARIDE EXPORT PROTEIN GFCE-RELATED"/>
    <property type="match status" value="1"/>
</dbReference>
<dbReference type="Pfam" id="PF10531">
    <property type="entry name" value="SLBB"/>
    <property type="match status" value="3"/>
</dbReference>
<evidence type="ECO:0000256" key="1">
    <source>
        <dbReference type="SAM" id="Phobius"/>
    </source>
</evidence>
<comment type="caution">
    <text evidence="3">The sequence shown here is derived from an EMBL/GenBank/DDBJ whole genome shotgun (WGS) entry which is preliminary data.</text>
</comment>
<accession>A0A7C3UVU3</accession>
<feature type="domain" description="Soluble ligand binding" evidence="2">
    <location>
        <begin position="125"/>
        <end position="170"/>
    </location>
</feature>
<feature type="transmembrane region" description="Helical" evidence="1">
    <location>
        <begin position="391"/>
        <end position="410"/>
    </location>
</feature>
<feature type="domain" description="Soluble ligand binding" evidence="2">
    <location>
        <begin position="316"/>
        <end position="360"/>
    </location>
</feature>